<dbReference type="EMBL" id="UINC01010717">
    <property type="protein sequence ID" value="SVA47573.1"/>
    <property type="molecule type" value="Genomic_DNA"/>
</dbReference>
<protein>
    <recommendedName>
        <fullName evidence="1">DUF58 domain-containing protein</fullName>
    </recommendedName>
</protein>
<evidence type="ECO:0000313" key="2">
    <source>
        <dbReference type="EMBL" id="SVA47573.1"/>
    </source>
</evidence>
<accession>A0A381W6Q5</accession>
<dbReference type="AlphaFoldDB" id="A0A381W6Q5"/>
<dbReference type="PANTHER" id="PTHR33608">
    <property type="entry name" value="BLL2464 PROTEIN"/>
    <property type="match status" value="1"/>
</dbReference>
<feature type="domain" description="DUF58" evidence="1">
    <location>
        <begin position="34"/>
        <end position="234"/>
    </location>
</feature>
<organism evidence="2">
    <name type="scientific">marine metagenome</name>
    <dbReference type="NCBI Taxonomy" id="408172"/>
    <lineage>
        <taxon>unclassified sequences</taxon>
        <taxon>metagenomes</taxon>
        <taxon>ecological metagenomes</taxon>
    </lineage>
</organism>
<dbReference type="InterPro" id="IPR002881">
    <property type="entry name" value="DUF58"/>
</dbReference>
<dbReference type="PANTHER" id="PTHR33608:SF7">
    <property type="entry name" value="DUF58 DOMAIN-CONTAINING PROTEIN"/>
    <property type="match status" value="1"/>
</dbReference>
<reference evidence="2" key="1">
    <citation type="submission" date="2018-05" db="EMBL/GenBank/DDBJ databases">
        <authorList>
            <person name="Lanie J.A."/>
            <person name="Ng W.-L."/>
            <person name="Kazmierczak K.M."/>
            <person name="Andrzejewski T.M."/>
            <person name="Davidsen T.M."/>
            <person name="Wayne K.J."/>
            <person name="Tettelin H."/>
            <person name="Glass J.I."/>
            <person name="Rusch D."/>
            <person name="Podicherti R."/>
            <person name="Tsui H.-C.T."/>
            <person name="Winkler M.E."/>
        </authorList>
    </citation>
    <scope>NUCLEOTIDE SEQUENCE</scope>
</reference>
<gene>
    <name evidence="2" type="ORF">METZ01_LOCUS100427</name>
</gene>
<name>A0A381W6Q5_9ZZZZ</name>
<proteinExistence type="predicted"/>
<evidence type="ECO:0000259" key="1">
    <source>
        <dbReference type="Pfam" id="PF01882"/>
    </source>
</evidence>
<dbReference type="Pfam" id="PF01882">
    <property type="entry name" value="DUF58"/>
    <property type="match status" value="1"/>
</dbReference>
<sequence>MGLRYALALPQAAIHGQRGERLGRFAGSSVDFQDHREYQPGDDLRHIDWNAYARSDQLIVKLYREEVQPHLDLILDTSRSMALIDTPKVAALHKLSAIFATAATNARCSHAVWTTGEGFNRVPNDNQPPSAWGEFPVESTIPFEEAYGLLPPRLRRQGIRVIISDLFWPGDPLPTLRKLTEDAAAVHVVQLLAQSDVEPPDPGNVELIDHETGETLSLYIDASMQQQYRQTLKRLQQSWHDAARQTGAQLVTLVAEQIDSSLHRLEEINALEPA</sequence>